<reference evidence="1 2" key="1">
    <citation type="submission" date="2016-01" db="EMBL/GenBank/DDBJ databases">
        <title>Use of Whole Genome Sequencing to ascertain that Brevibacterium massiliense (Roux, Raoult 2009) is a later heterotypic synonym of Brevibacterium ravenspurgense (Mages 2008).</title>
        <authorList>
            <person name="Bernier A.-M."/>
            <person name="Burdz T."/>
            <person name="Huynh C."/>
            <person name="Pachecho A.L."/>
            <person name="Wiebe D."/>
            <person name="Bonner C."/>
            <person name="Bernard K."/>
        </authorList>
    </citation>
    <scope>NUCLEOTIDE SEQUENCE [LARGE SCALE GENOMIC DNA]</scope>
    <source>
        <strain evidence="1 2">CCUG56047</strain>
    </source>
</reference>
<sequence length="115" mass="12659">MKTAAAVGRSVWGTQWFKFAGIKLTETKVWGKYSSNKGKITKITDYGCQVVKNLVLGKNVTVSKQSKAFTSSTATFKCKVRIERGAIKGMNWSTREGYHTLKANAGGKVTFNGWT</sequence>
<dbReference type="EMBL" id="LQQC01000010">
    <property type="protein sequence ID" value="KXZ57912.1"/>
    <property type="molecule type" value="Genomic_DNA"/>
</dbReference>
<dbReference type="PATRIC" id="fig|479117.4.peg.943"/>
<dbReference type="RefSeq" id="WP_062020780.1">
    <property type="nucleotide sequence ID" value="NZ_LQQC01000010.1"/>
</dbReference>
<comment type="caution">
    <text evidence="1">The sequence shown here is derived from an EMBL/GenBank/DDBJ whole genome shotgun (WGS) entry which is preliminary data.</text>
</comment>
<organism evidence="1 2">
    <name type="scientific">Brevibacterium ravenspurgense</name>
    <dbReference type="NCBI Taxonomy" id="479117"/>
    <lineage>
        <taxon>Bacteria</taxon>
        <taxon>Bacillati</taxon>
        <taxon>Actinomycetota</taxon>
        <taxon>Actinomycetes</taxon>
        <taxon>Micrococcales</taxon>
        <taxon>Brevibacteriaceae</taxon>
        <taxon>Brevibacterium</taxon>
    </lineage>
</organism>
<name>A0A150H730_9MICO</name>
<gene>
    <name evidence="1" type="ORF">Bravens_00943</name>
</gene>
<accession>A0A150H730</accession>
<protein>
    <submittedName>
        <fullName evidence="1">Uncharacterized protein</fullName>
    </submittedName>
</protein>
<proteinExistence type="predicted"/>
<keyword evidence="2" id="KW-1185">Reference proteome</keyword>
<dbReference type="Proteomes" id="UP000243589">
    <property type="component" value="Unassembled WGS sequence"/>
</dbReference>
<evidence type="ECO:0000313" key="1">
    <source>
        <dbReference type="EMBL" id="KXZ57912.1"/>
    </source>
</evidence>
<dbReference type="AlphaFoldDB" id="A0A150H730"/>
<evidence type="ECO:0000313" key="2">
    <source>
        <dbReference type="Proteomes" id="UP000243589"/>
    </source>
</evidence>